<keyword evidence="6" id="KW-1185">Reference proteome</keyword>
<dbReference type="GO" id="GO:0016651">
    <property type="term" value="F:oxidoreductase activity, acting on NAD(P)H"/>
    <property type="evidence" value="ECO:0007669"/>
    <property type="project" value="InterPro"/>
</dbReference>
<dbReference type="InterPro" id="IPR047122">
    <property type="entry name" value="Trans-enoyl_RdTase-like"/>
</dbReference>
<keyword evidence="3" id="KW-0560">Oxidoreductase</keyword>
<comment type="subunit">
    <text evidence="2">Monomer.</text>
</comment>
<dbReference type="CDD" id="cd08249">
    <property type="entry name" value="enoyl_reductase_like"/>
    <property type="match status" value="1"/>
</dbReference>
<dbReference type="SUPFAM" id="SSF51735">
    <property type="entry name" value="NAD(P)-binding Rossmann-fold domains"/>
    <property type="match status" value="1"/>
</dbReference>
<dbReference type="Gene3D" id="3.90.180.10">
    <property type="entry name" value="Medium-chain alcohol dehydrogenases, catalytic domain"/>
    <property type="match status" value="1"/>
</dbReference>
<feature type="domain" description="Enoyl reductase (ER)" evidence="4">
    <location>
        <begin position="11"/>
        <end position="297"/>
    </location>
</feature>
<evidence type="ECO:0000256" key="3">
    <source>
        <dbReference type="ARBA" id="ARBA00023002"/>
    </source>
</evidence>
<organism evidence="5 6">
    <name type="scientific">Polyplosphaeria fusca</name>
    <dbReference type="NCBI Taxonomy" id="682080"/>
    <lineage>
        <taxon>Eukaryota</taxon>
        <taxon>Fungi</taxon>
        <taxon>Dikarya</taxon>
        <taxon>Ascomycota</taxon>
        <taxon>Pezizomycotina</taxon>
        <taxon>Dothideomycetes</taxon>
        <taxon>Pleosporomycetidae</taxon>
        <taxon>Pleosporales</taxon>
        <taxon>Tetraplosphaeriaceae</taxon>
        <taxon>Polyplosphaeria</taxon>
    </lineage>
</organism>
<comment type="caution">
    <text evidence="5">The sequence shown here is derived from an EMBL/GenBank/DDBJ whole genome shotgun (WGS) entry which is preliminary data.</text>
</comment>
<dbReference type="InterPro" id="IPR036291">
    <property type="entry name" value="NAD(P)-bd_dom_sf"/>
</dbReference>
<accession>A0A9P4UWB0</accession>
<proteinExistence type="inferred from homology"/>
<dbReference type="InterPro" id="IPR013149">
    <property type="entry name" value="ADH-like_C"/>
</dbReference>
<dbReference type="EMBL" id="ML996321">
    <property type="protein sequence ID" value="KAF2727618.1"/>
    <property type="molecule type" value="Genomic_DNA"/>
</dbReference>
<name>A0A9P4UWB0_9PLEO</name>
<dbReference type="AlphaFoldDB" id="A0A9P4UWB0"/>
<comment type="similarity">
    <text evidence="1">Belongs to the zinc-containing alcohol dehydrogenase family.</text>
</comment>
<evidence type="ECO:0000313" key="5">
    <source>
        <dbReference type="EMBL" id="KAF2727618.1"/>
    </source>
</evidence>
<evidence type="ECO:0000313" key="6">
    <source>
        <dbReference type="Proteomes" id="UP000799444"/>
    </source>
</evidence>
<dbReference type="PANTHER" id="PTHR45348">
    <property type="entry name" value="HYPOTHETICAL OXIDOREDUCTASE (EUROFUNG)"/>
    <property type="match status" value="1"/>
</dbReference>
<reference evidence="5" key="1">
    <citation type="journal article" date="2020" name="Stud. Mycol.">
        <title>101 Dothideomycetes genomes: a test case for predicting lifestyles and emergence of pathogens.</title>
        <authorList>
            <person name="Haridas S."/>
            <person name="Albert R."/>
            <person name="Binder M."/>
            <person name="Bloem J."/>
            <person name="Labutti K."/>
            <person name="Salamov A."/>
            <person name="Andreopoulos B."/>
            <person name="Baker S."/>
            <person name="Barry K."/>
            <person name="Bills G."/>
            <person name="Bluhm B."/>
            <person name="Cannon C."/>
            <person name="Castanera R."/>
            <person name="Culley D."/>
            <person name="Daum C."/>
            <person name="Ezra D."/>
            <person name="Gonzalez J."/>
            <person name="Henrissat B."/>
            <person name="Kuo A."/>
            <person name="Liang C."/>
            <person name="Lipzen A."/>
            <person name="Lutzoni F."/>
            <person name="Magnuson J."/>
            <person name="Mondo S."/>
            <person name="Nolan M."/>
            <person name="Ohm R."/>
            <person name="Pangilinan J."/>
            <person name="Park H.-J."/>
            <person name="Ramirez L."/>
            <person name="Alfaro M."/>
            <person name="Sun H."/>
            <person name="Tritt A."/>
            <person name="Yoshinaga Y."/>
            <person name="Zwiers L.-H."/>
            <person name="Turgeon B."/>
            <person name="Goodwin S."/>
            <person name="Spatafora J."/>
            <person name="Crous P."/>
            <person name="Grigoriev I."/>
        </authorList>
    </citation>
    <scope>NUCLEOTIDE SEQUENCE</scope>
    <source>
        <strain evidence="5">CBS 125425</strain>
    </source>
</reference>
<dbReference type="InterPro" id="IPR011032">
    <property type="entry name" value="GroES-like_sf"/>
</dbReference>
<dbReference type="PANTHER" id="PTHR45348:SF3">
    <property type="entry name" value="ENOYL REDUCTASE (ER) DOMAIN-CONTAINING PROTEIN"/>
    <property type="match status" value="1"/>
</dbReference>
<evidence type="ECO:0000256" key="2">
    <source>
        <dbReference type="ARBA" id="ARBA00011245"/>
    </source>
</evidence>
<dbReference type="Pfam" id="PF00107">
    <property type="entry name" value="ADH_zinc_N"/>
    <property type="match status" value="1"/>
</dbReference>
<dbReference type="Gene3D" id="3.40.50.720">
    <property type="entry name" value="NAD(P)-binding Rossmann-like Domain"/>
    <property type="match status" value="1"/>
</dbReference>
<dbReference type="SUPFAM" id="SSF50129">
    <property type="entry name" value="GroES-like"/>
    <property type="match status" value="1"/>
</dbReference>
<dbReference type="Pfam" id="PF08240">
    <property type="entry name" value="ADH_N"/>
    <property type="match status" value="1"/>
</dbReference>
<evidence type="ECO:0000256" key="1">
    <source>
        <dbReference type="ARBA" id="ARBA00008072"/>
    </source>
</evidence>
<protein>
    <submittedName>
        <fullName evidence="5">GroES-like protein</fullName>
    </submittedName>
</protein>
<sequence>MSTHTAVATIGIKQPLQLIPVPTITPTTNQVRVRVQWTASTPLDLHQNDGGLLVTHPQVLGDGTAGTVVETGPETQRLRVGDHVFGFTWRSQAEKAHQEFCTAPEYLFAKVPEGFNMQEAVTLPNNFVTVFHSLTADLGIEVPWPRPEGYVPRDRDAAILVWGGSSSVGQFAVQILAWYGYGNVLATASGRHHEKLRAYGAREVFDYNDGNVVERILEQAGGRVGLVLDCIGSLEGSVRKIARIAKAGSRVAVLLPVIVRDSSETEMPIYEMDVRKVAEWAEGVDVRGVRTHHYLDVSIAFHVSWVTRDNAHD</sequence>
<gene>
    <name evidence="5" type="ORF">EJ04DRAFT_133140</name>
</gene>
<dbReference type="InterPro" id="IPR020843">
    <property type="entry name" value="ER"/>
</dbReference>
<dbReference type="SMART" id="SM00829">
    <property type="entry name" value="PKS_ER"/>
    <property type="match status" value="1"/>
</dbReference>
<evidence type="ECO:0000259" key="4">
    <source>
        <dbReference type="SMART" id="SM00829"/>
    </source>
</evidence>
<dbReference type="Proteomes" id="UP000799444">
    <property type="component" value="Unassembled WGS sequence"/>
</dbReference>
<dbReference type="InterPro" id="IPR013154">
    <property type="entry name" value="ADH-like_N"/>
</dbReference>
<dbReference type="OrthoDB" id="9992527at2759"/>